<organism evidence="1">
    <name type="scientific">uncultured bacterium A1Q1_fos_517</name>
    <dbReference type="NCBI Taxonomy" id="1256582"/>
    <lineage>
        <taxon>Bacteria</taxon>
        <taxon>environmental samples</taxon>
    </lineage>
</organism>
<dbReference type="Gene3D" id="3.30.920.30">
    <property type="entry name" value="Hypothetical protein"/>
    <property type="match status" value="1"/>
</dbReference>
<dbReference type="InterPro" id="IPR038570">
    <property type="entry name" value="HicA_sf"/>
</dbReference>
<name>L7VWX3_9BACT</name>
<reference evidence="1" key="1">
    <citation type="submission" date="2012-09" db="EMBL/GenBank/DDBJ databases">
        <title>Metagenomic Characterization of a Microbial Community in Wastewater Detects High Levels of Antibiotic Resistance.</title>
        <authorList>
            <person name="Abrams M."/>
            <person name="Caldwell A."/>
            <person name="Vandaei E."/>
            <person name="Lee W."/>
            <person name="Perrott J."/>
            <person name="Khan S.Y."/>
            <person name="Ta J."/>
            <person name="Romero D."/>
            <person name="Nguyen V."/>
            <person name="Pourmand N."/>
            <person name="Ouverney C.C."/>
        </authorList>
    </citation>
    <scope>NUCLEOTIDE SEQUENCE</scope>
</reference>
<protein>
    <recommendedName>
        <fullName evidence="2">YcfA family protein</fullName>
    </recommendedName>
</protein>
<dbReference type="AlphaFoldDB" id="L7VWX3"/>
<dbReference type="EMBL" id="JX649876">
    <property type="protein sequence ID" value="AGC71573.1"/>
    <property type="molecule type" value="Genomic_DNA"/>
</dbReference>
<proteinExistence type="predicted"/>
<evidence type="ECO:0008006" key="2">
    <source>
        <dbReference type="Google" id="ProtNLM"/>
    </source>
</evidence>
<accession>L7VWX3</accession>
<evidence type="ECO:0000313" key="1">
    <source>
        <dbReference type="EMBL" id="AGC71573.1"/>
    </source>
</evidence>
<sequence length="80" mass="8979">MKLPRNLSRARLIGHLVSRWSYRKIHQVGSHVTLETDEPSRHRIVIPDHTSLRVGTLAAILTGVARHKGVSRDDLLAGVR</sequence>